<gene>
    <name evidence="1" type="ORF">TPC1_13636</name>
</gene>
<dbReference type="AlphaFoldDB" id="A0A146KAM4"/>
<feature type="non-terminal residue" evidence="1">
    <location>
        <position position="225"/>
    </location>
</feature>
<keyword evidence="1" id="KW-0418">Kinase</keyword>
<dbReference type="EMBL" id="GDID01002714">
    <property type="protein sequence ID" value="JAP93892.1"/>
    <property type="molecule type" value="Transcribed_RNA"/>
</dbReference>
<organism evidence="1">
    <name type="scientific">Trepomonas sp. PC1</name>
    <dbReference type="NCBI Taxonomy" id="1076344"/>
    <lineage>
        <taxon>Eukaryota</taxon>
        <taxon>Metamonada</taxon>
        <taxon>Diplomonadida</taxon>
        <taxon>Hexamitidae</taxon>
        <taxon>Hexamitinae</taxon>
        <taxon>Trepomonas</taxon>
    </lineage>
</organism>
<sequence length="225" mass="26513">FSFGVTLLECLTGIQIPLNGELYDMLRRGEILQCLDTDIFGTNLEEYIFNDEVELENYKFKFQRETWKAILDLLKQPEQRPSISEWREKYSQHLADRQQVYQTVTRMQEKFSAITDEQLTNSVCVVSMKLLKKLRGHNSKQKKRLIQSQRSEIEKLCPTIKDFIAHGGEFIQKHKRNKSLFKNSLRNSVTILETFEETMKPPMTIKKMRNSYEFNDQSPNYGGLD</sequence>
<keyword evidence="1" id="KW-0808">Transferase</keyword>
<dbReference type="Gene3D" id="1.10.510.10">
    <property type="entry name" value="Transferase(Phosphotransferase) domain 1"/>
    <property type="match status" value="1"/>
</dbReference>
<proteinExistence type="predicted"/>
<protein>
    <submittedName>
        <fullName evidence="1">Kinase, Wee</fullName>
    </submittedName>
</protein>
<evidence type="ECO:0000313" key="1">
    <source>
        <dbReference type="EMBL" id="JAP93892.1"/>
    </source>
</evidence>
<reference evidence="1" key="1">
    <citation type="submission" date="2015-07" db="EMBL/GenBank/DDBJ databases">
        <title>Adaptation to a free-living lifestyle via gene acquisitions in the diplomonad Trepomonas sp. PC1.</title>
        <authorList>
            <person name="Xu F."/>
            <person name="Jerlstrom-Hultqvist J."/>
            <person name="Kolisko M."/>
            <person name="Simpson A.G.B."/>
            <person name="Roger A.J."/>
            <person name="Svard S.G."/>
            <person name="Andersson J.O."/>
        </authorList>
    </citation>
    <scope>NUCLEOTIDE SEQUENCE</scope>
    <source>
        <strain evidence="1">PC1</strain>
    </source>
</reference>
<name>A0A146KAM4_9EUKA</name>
<feature type="non-terminal residue" evidence="1">
    <location>
        <position position="1"/>
    </location>
</feature>
<accession>A0A146KAM4</accession>
<dbReference type="GO" id="GO:0016301">
    <property type="term" value="F:kinase activity"/>
    <property type="evidence" value="ECO:0007669"/>
    <property type="project" value="UniProtKB-KW"/>
</dbReference>